<keyword evidence="3" id="KW-1185">Reference proteome</keyword>
<feature type="compositionally biased region" description="Polar residues" evidence="1">
    <location>
        <begin position="242"/>
        <end position="252"/>
    </location>
</feature>
<organism evidence="2 3">
    <name type="scientific">Stentor coeruleus</name>
    <dbReference type="NCBI Taxonomy" id="5963"/>
    <lineage>
        <taxon>Eukaryota</taxon>
        <taxon>Sar</taxon>
        <taxon>Alveolata</taxon>
        <taxon>Ciliophora</taxon>
        <taxon>Postciliodesmatophora</taxon>
        <taxon>Heterotrichea</taxon>
        <taxon>Heterotrichida</taxon>
        <taxon>Stentoridae</taxon>
        <taxon>Stentor</taxon>
    </lineage>
</organism>
<comment type="caution">
    <text evidence="2">The sequence shown here is derived from an EMBL/GenBank/DDBJ whole genome shotgun (WGS) entry which is preliminary data.</text>
</comment>
<sequence length="329" mass="38275">MTSLEKFLVKRKVEKTTEETKVQASEGPRDNTELITTISHLKNIFPEEPEDRITLLALQYKNPQELESVVQRILEDGSSLQNIAGDWSVVKSRDKKKPEPQKKKGKNRRRYQETEEQVYEQNYSGQNKYNRDDYYYPRGSNRRGGYTEQYKKKDFNQEKANYEPRKQNPIENIKQVEVPKPAETDKTLVEPQEEVVQIQEKVVEAEEKPKENVFGNFPELPQSYEGLNKQQGFWDDVDPEDPSSQNKGNKYSLNPPDTIHANEHVEENKIPQEISGQIHGVQSPVNIVEEKKTQPEKAVKKTAEVGVQVELDYGIPIIVYPYMFQRNNY</sequence>
<protein>
    <submittedName>
        <fullName evidence="2">Uncharacterized protein</fullName>
    </submittedName>
</protein>
<dbReference type="AlphaFoldDB" id="A0A1R2AV85"/>
<evidence type="ECO:0000313" key="2">
    <source>
        <dbReference type="EMBL" id="OMJ68433.1"/>
    </source>
</evidence>
<name>A0A1R2AV85_9CILI</name>
<feature type="region of interest" description="Disordered" evidence="1">
    <location>
        <begin position="91"/>
        <end position="160"/>
    </location>
</feature>
<dbReference type="Proteomes" id="UP000187209">
    <property type="component" value="Unassembled WGS sequence"/>
</dbReference>
<accession>A0A1R2AV85</accession>
<proteinExistence type="predicted"/>
<evidence type="ECO:0000256" key="1">
    <source>
        <dbReference type="SAM" id="MobiDB-lite"/>
    </source>
</evidence>
<dbReference type="EMBL" id="MPUH01001332">
    <property type="protein sequence ID" value="OMJ68433.1"/>
    <property type="molecule type" value="Genomic_DNA"/>
</dbReference>
<feature type="region of interest" description="Disordered" evidence="1">
    <location>
        <begin position="231"/>
        <end position="255"/>
    </location>
</feature>
<feature type="compositionally biased region" description="Polar residues" evidence="1">
    <location>
        <begin position="119"/>
        <end position="128"/>
    </location>
</feature>
<gene>
    <name evidence="2" type="ORF">SteCoe_34124</name>
</gene>
<feature type="compositionally biased region" description="Basic and acidic residues" evidence="1">
    <location>
        <begin position="149"/>
        <end position="160"/>
    </location>
</feature>
<reference evidence="2 3" key="1">
    <citation type="submission" date="2016-11" db="EMBL/GenBank/DDBJ databases">
        <title>The macronuclear genome of Stentor coeruleus: a giant cell with tiny introns.</title>
        <authorList>
            <person name="Slabodnick M."/>
            <person name="Ruby J.G."/>
            <person name="Reiff S.B."/>
            <person name="Swart E.C."/>
            <person name="Gosai S."/>
            <person name="Prabakaran S."/>
            <person name="Witkowska E."/>
            <person name="Larue G.E."/>
            <person name="Fisher S."/>
            <person name="Freeman R.M."/>
            <person name="Gunawardena J."/>
            <person name="Chu W."/>
            <person name="Stover N.A."/>
            <person name="Gregory B.D."/>
            <person name="Nowacki M."/>
            <person name="Derisi J."/>
            <person name="Roy S.W."/>
            <person name="Marshall W.F."/>
            <person name="Sood P."/>
        </authorList>
    </citation>
    <scope>NUCLEOTIDE SEQUENCE [LARGE SCALE GENOMIC DNA]</scope>
    <source>
        <strain evidence="2">WM001</strain>
    </source>
</reference>
<evidence type="ECO:0000313" key="3">
    <source>
        <dbReference type="Proteomes" id="UP000187209"/>
    </source>
</evidence>